<dbReference type="PRINTS" id="PR00111">
    <property type="entry name" value="ABHYDROLASE"/>
</dbReference>
<dbReference type="Proteomes" id="UP000202440">
    <property type="component" value="Chromosome"/>
</dbReference>
<dbReference type="KEGG" id="bsan:CHH28_12500"/>
<accession>A0A222FMJ1</accession>
<feature type="domain" description="AB hydrolase-1" evidence="1">
    <location>
        <begin position="84"/>
        <end position="319"/>
    </location>
</feature>
<gene>
    <name evidence="2" type="ORF">CHH28_12500</name>
</gene>
<keyword evidence="3" id="KW-1185">Reference proteome</keyword>
<evidence type="ECO:0000313" key="3">
    <source>
        <dbReference type="Proteomes" id="UP000202440"/>
    </source>
</evidence>
<dbReference type="GO" id="GO:0016787">
    <property type="term" value="F:hydrolase activity"/>
    <property type="evidence" value="ECO:0007669"/>
    <property type="project" value="UniProtKB-KW"/>
</dbReference>
<sequence length="340" mass="38201">MGERGSREVNMLICAATTITMRITMLTRWLVMAALLLLAGCSSLGIADRPLDELQQRYSNERSQYLTIGALNIHYRDEGKRDGPVILMLHGVASSLHTWDGWVQALAPHYRLVRIDLPAHGLTGPDPDRERYDIDYMVEVLREFTQQLQLPRFVLAGNSLGGYISWNYALAHPQQVDKLILLDAAGYPQDMPFIMSLASWPLVGEMSQWFMPRFIVGMNVREAYGDSDKVTAELVRRYHDLSLRPGNRQGLTAVFRTMKEQSSNEQLGDRVAEVTTPTLLMWGALDDWVPLSVMERFAADLPDVDVIVYDGVGHMPMEEIPARSAADAHRFIQAASIAAE</sequence>
<dbReference type="PANTHER" id="PTHR46438:SF11">
    <property type="entry name" value="LIPASE-RELATED"/>
    <property type="match status" value="1"/>
</dbReference>
<dbReference type="SUPFAM" id="SSF53474">
    <property type="entry name" value="alpha/beta-Hydrolases"/>
    <property type="match status" value="1"/>
</dbReference>
<protein>
    <submittedName>
        <fullName evidence="2">Alpha/beta hydrolase</fullName>
    </submittedName>
</protein>
<dbReference type="EMBL" id="CP022530">
    <property type="protein sequence ID" value="ASP39443.1"/>
    <property type="molecule type" value="Genomic_DNA"/>
</dbReference>
<evidence type="ECO:0000313" key="2">
    <source>
        <dbReference type="EMBL" id="ASP39443.1"/>
    </source>
</evidence>
<organism evidence="2 3">
    <name type="scientific">Bacterioplanes sanyensis</name>
    <dbReference type="NCBI Taxonomy" id="1249553"/>
    <lineage>
        <taxon>Bacteria</taxon>
        <taxon>Pseudomonadati</taxon>
        <taxon>Pseudomonadota</taxon>
        <taxon>Gammaproteobacteria</taxon>
        <taxon>Oceanospirillales</taxon>
        <taxon>Oceanospirillaceae</taxon>
        <taxon>Bacterioplanes</taxon>
    </lineage>
</organism>
<dbReference type="Gene3D" id="3.40.50.1820">
    <property type="entry name" value="alpha/beta hydrolase"/>
    <property type="match status" value="1"/>
</dbReference>
<evidence type="ECO:0000259" key="1">
    <source>
        <dbReference type="Pfam" id="PF00561"/>
    </source>
</evidence>
<keyword evidence="2" id="KW-0378">Hydrolase</keyword>
<dbReference type="InterPro" id="IPR029058">
    <property type="entry name" value="AB_hydrolase_fold"/>
</dbReference>
<proteinExistence type="predicted"/>
<reference evidence="2 3" key="1">
    <citation type="submission" date="2017-07" db="EMBL/GenBank/DDBJ databases">
        <title>Annotated genome sequence of Bacterioplanes sanyensis isolated from Red Sea.</title>
        <authorList>
            <person name="Rehman Z.U."/>
        </authorList>
    </citation>
    <scope>NUCLEOTIDE SEQUENCE [LARGE SCALE GENOMIC DNA]</scope>
    <source>
        <strain evidence="2 3">NV9</strain>
    </source>
</reference>
<name>A0A222FMJ1_9GAMM</name>
<dbReference type="PANTHER" id="PTHR46438">
    <property type="entry name" value="ALPHA/BETA-HYDROLASES SUPERFAMILY PROTEIN"/>
    <property type="match status" value="1"/>
</dbReference>
<dbReference type="AlphaFoldDB" id="A0A222FMJ1"/>
<dbReference type="InterPro" id="IPR000073">
    <property type="entry name" value="AB_hydrolase_1"/>
</dbReference>
<dbReference type="Pfam" id="PF00561">
    <property type="entry name" value="Abhydrolase_1"/>
    <property type="match status" value="1"/>
</dbReference>